<dbReference type="Proteomes" id="UP000238137">
    <property type="component" value="Unassembled WGS sequence"/>
</dbReference>
<evidence type="ECO:0000256" key="3">
    <source>
        <dbReference type="ARBA" id="ARBA00022692"/>
    </source>
</evidence>
<feature type="transmembrane region" description="Helical" evidence="6">
    <location>
        <begin position="70"/>
        <end position="91"/>
    </location>
</feature>
<feature type="transmembrane region" description="Helical" evidence="6">
    <location>
        <begin position="149"/>
        <end position="173"/>
    </location>
</feature>
<evidence type="ECO:0000256" key="4">
    <source>
        <dbReference type="ARBA" id="ARBA00022989"/>
    </source>
</evidence>
<keyword evidence="3 6" id="KW-0812">Transmembrane</keyword>
<evidence type="ECO:0000256" key="6">
    <source>
        <dbReference type="SAM" id="Phobius"/>
    </source>
</evidence>
<comment type="caution">
    <text evidence="7">The sequence shown here is derived from an EMBL/GenBank/DDBJ whole genome shotgun (WGS) entry which is preliminary data.</text>
</comment>
<dbReference type="InterPro" id="IPR001123">
    <property type="entry name" value="LeuE-type"/>
</dbReference>
<dbReference type="PIRSF" id="PIRSF006324">
    <property type="entry name" value="LeuE"/>
    <property type="match status" value="1"/>
</dbReference>
<reference evidence="7" key="1">
    <citation type="submission" date="2018-05" db="EMBL/GenBank/DDBJ databases">
        <title>Reclassification of Methylarcula marina and Methylarcula terricola as Paracoccus methylarcula sp.nov., comb.nov. and Paracoccus terricola comb.nov.</title>
        <authorList>
            <person name="Shmareva M.N."/>
            <person name="Doronina N.V."/>
            <person name="Vasilenko O.V."/>
            <person name="Tarlachkov S.V."/>
            <person name="Trotsenko Y.A."/>
        </authorList>
    </citation>
    <scope>NUCLEOTIDE SEQUENCE [LARGE SCALE GENOMIC DNA]</scope>
    <source>
        <strain evidence="7">VKM B-2159</strain>
    </source>
</reference>
<protein>
    <submittedName>
        <fullName evidence="7">LysE family translocator</fullName>
    </submittedName>
</protein>
<sequence>MPFENWIAYVIAYAVISLIPGPSVFMVIGQSLSRGTRAAIFCILGDLAGGVIVMMASYLGLGLILASSSIAFMALKWAGVAYMAWLGFMQIKAAHNLLEVKPIGPAATRGSLGAGFLTGVLNPKAIMFYMAFLAQFIEPSAPQLPQFLILMATSTLLVALVLGAYALLAVKASARLQSLTARKRMGYAGGSCLLGGSVLMATTR</sequence>
<comment type="subcellular location">
    <subcellularLocation>
        <location evidence="1">Cell membrane</location>
        <topology evidence="1">Multi-pass membrane protein</topology>
    </subcellularLocation>
</comment>
<name>A0A3R7M8B6_9RHOB</name>
<dbReference type="EMBL" id="PXNQ02000009">
    <property type="protein sequence ID" value="RNF33797.1"/>
    <property type="molecule type" value="Genomic_DNA"/>
</dbReference>
<dbReference type="Pfam" id="PF01810">
    <property type="entry name" value="LysE"/>
    <property type="match status" value="1"/>
</dbReference>
<dbReference type="OrthoDB" id="9804822at2"/>
<keyword evidence="4 6" id="KW-1133">Transmembrane helix</keyword>
<dbReference type="GO" id="GO:0015171">
    <property type="term" value="F:amino acid transmembrane transporter activity"/>
    <property type="evidence" value="ECO:0007669"/>
    <property type="project" value="TreeGrafter"/>
</dbReference>
<keyword evidence="2" id="KW-1003">Cell membrane</keyword>
<keyword evidence="5 6" id="KW-0472">Membrane</keyword>
<keyword evidence="8" id="KW-1185">Reference proteome</keyword>
<dbReference type="AlphaFoldDB" id="A0A3R7M8B6"/>
<dbReference type="PANTHER" id="PTHR30086">
    <property type="entry name" value="ARGININE EXPORTER PROTEIN ARGO"/>
    <property type="match status" value="1"/>
</dbReference>
<evidence type="ECO:0000256" key="1">
    <source>
        <dbReference type="ARBA" id="ARBA00004651"/>
    </source>
</evidence>
<accession>A0A3R7M8B6</accession>
<dbReference type="PANTHER" id="PTHR30086:SF20">
    <property type="entry name" value="ARGININE EXPORTER PROTEIN ARGO-RELATED"/>
    <property type="match status" value="1"/>
</dbReference>
<gene>
    <name evidence="7" type="ORF">A7A09_015110</name>
</gene>
<dbReference type="GO" id="GO:0005886">
    <property type="term" value="C:plasma membrane"/>
    <property type="evidence" value="ECO:0007669"/>
    <property type="project" value="UniProtKB-SubCell"/>
</dbReference>
<feature type="transmembrane region" description="Helical" evidence="6">
    <location>
        <begin position="6"/>
        <end position="28"/>
    </location>
</feature>
<evidence type="ECO:0000313" key="7">
    <source>
        <dbReference type="EMBL" id="RNF33797.1"/>
    </source>
</evidence>
<evidence type="ECO:0000313" key="8">
    <source>
        <dbReference type="Proteomes" id="UP000238137"/>
    </source>
</evidence>
<evidence type="ECO:0000256" key="2">
    <source>
        <dbReference type="ARBA" id="ARBA00022475"/>
    </source>
</evidence>
<proteinExistence type="predicted"/>
<feature type="transmembrane region" description="Helical" evidence="6">
    <location>
        <begin position="112"/>
        <end position="137"/>
    </location>
</feature>
<feature type="transmembrane region" description="Helical" evidence="6">
    <location>
        <begin position="40"/>
        <end position="64"/>
    </location>
</feature>
<organism evidence="7 8">
    <name type="scientific">Paracoccus methylarcula</name>
    <dbReference type="NCBI Taxonomy" id="72022"/>
    <lineage>
        <taxon>Bacteria</taxon>
        <taxon>Pseudomonadati</taxon>
        <taxon>Pseudomonadota</taxon>
        <taxon>Alphaproteobacteria</taxon>
        <taxon>Rhodobacterales</taxon>
        <taxon>Paracoccaceae</taxon>
        <taxon>Paracoccus</taxon>
    </lineage>
</organism>
<evidence type="ECO:0000256" key="5">
    <source>
        <dbReference type="ARBA" id="ARBA00023136"/>
    </source>
</evidence>